<comment type="caution">
    <text evidence="1">The sequence shown here is derived from an EMBL/GenBank/DDBJ whole genome shotgun (WGS) entry which is preliminary data.</text>
</comment>
<keyword evidence="2" id="KW-1185">Reference proteome</keyword>
<organism evidence="1 2">
    <name type="scientific">Elysia crispata</name>
    <name type="common">lettuce slug</name>
    <dbReference type="NCBI Taxonomy" id="231223"/>
    <lineage>
        <taxon>Eukaryota</taxon>
        <taxon>Metazoa</taxon>
        <taxon>Spiralia</taxon>
        <taxon>Lophotrochozoa</taxon>
        <taxon>Mollusca</taxon>
        <taxon>Gastropoda</taxon>
        <taxon>Heterobranchia</taxon>
        <taxon>Euthyneura</taxon>
        <taxon>Panpulmonata</taxon>
        <taxon>Sacoglossa</taxon>
        <taxon>Placobranchoidea</taxon>
        <taxon>Plakobranchidae</taxon>
        <taxon>Elysia</taxon>
    </lineage>
</organism>
<dbReference type="EMBL" id="JAWDGP010008010">
    <property type="protein sequence ID" value="KAK3697431.1"/>
    <property type="molecule type" value="Genomic_DNA"/>
</dbReference>
<name>A0AAE0XMQ5_9GAST</name>
<dbReference type="Proteomes" id="UP001283361">
    <property type="component" value="Unassembled WGS sequence"/>
</dbReference>
<reference evidence="1" key="1">
    <citation type="journal article" date="2023" name="G3 (Bethesda)">
        <title>A reference genome for the long-term kleptoplast-retaining sea slug Elysia crispata morphotype clarki.</title>
        <authorList>
            <person name="Eastman K.E."/>
            <person name="Pendleton A.L."/>
            <person name="Shaikh M.A."/>
            <person name="Suttiyut T."/>
            <person name="Ogas R."/>
            <person name="Tomko P."/>
            <person name="Gavelis G."/>
            <person name="Widhalm J.R."/>
            <person name="Wisecaver J.H."/>
        </authorList>
    </citation>
    <scope>NUCLEOTIDE SEQUENCE</scope>
    <source>
        <strain evidence="1">ECLA1</strain>
    </source>
</reference>
<dbReference type="AlphaFoldDB" id="A0AAE0XMQ5"/>
<sequence length="108" mass="12665">MLQFCLFGKRVRIMVPRSGPPPVENSPGVFWENVTNTTAHAPVYANHMTLRRWLETSILRFRPQPSRERRIVLERPTRKAQLTLDNVNNTLIVTPWSTQERTLVNQER</sequence>
<accession>A0AAE0XMQ5</accession>
<evidence type="ECO:0000313" key="1">
    <source>
        <dbReference type="EMBL" id="KAK3697431.1"/>
    </source>
</evidence>
<protein>
    <submittedName>
        <fullName evidence="1">Uncharacterized protein</fullName>
    </submittedName>
</protein>
<proteinExistence type="predicted"/>
<gene>
    <name evidence="1" type="ORF">RRG08_031195</name>
</gene>
<evidence type="ECO:0000313" key="2">
    <source>
        <dbReference type="Proteomes" id="UP001283361"/>
    </source>
</evidence>